<dbReference type="RefSeq" id="WP_152729555.1">
    <property type="nucleotide sequence ID" value="NZ_JAABOZ010000003.1"/>
</dbReference>
<organism evidence="1 2">
    <name type="scientific">Goekera deserti</name>
    <dbReference type="NCBI Taxonomy" id="2497753"/>
    <lineage>
        <taxon>Bacteria</taxon>
        <taxon>Bacillati</taxon>
        <taxon>Actinomycetota</taxon>
        <taxon>Actinomycetes</taxon>
        <taxon>Geodermatophilales</taxon>
        <taxon>Geodermatophilaceae</taxon>
        <taxon>Goekera</taxon>
    </lineage>
</organism>
<evidence type="ECO:0000313" key="2">
    <source>
        <dbReference type="Proteomes" id="UP000470470"/>
    </source>
</evidence>
<accession>A0A7K3WJL0</accession>
<evidence type="ECO:0000313" key="1">
    <source>
        <dbReference type="EMBL" id="NEL56688.1"/>
    </source>
</evidence>
<dbReference type="EMBL" id="JAAGWK010000041">
    <property type="protein sequence ID" value="NEL56688.1"/>
    <property type="molecule type" value="Genomic_DNA"/>
</dbReference>
<comment type="caution">
    <text evidence="1">The sequence shown here is derived from an EMBL/GenBank/DDBJ whole genome shotgun (WGS) entry which is preliminary data.</text>
</comment>
<protein>
    <submittedName>
        <fullName evidence="1">Uncharacterized protein</fullName>
    </submittedName>
</protein>
<keyword evidence="2" id="KW-1185">Reference proteome</keyword>
<sequence>MTNEMALPAVAAPADQARRIGLFVLAAHDAMDRTREGQAAGQARRCWAAAVEAVWWIGAVDDQLRTLYGGRKVWEQHRTGVPAGQTMAGLIWLRHRHAHDAADSGHGRARSWFPLLPLELGSPYAWRRSTDLEPEKDGRADLRPFYEAHVQLQPLGDPVEVVLRWLDQLMPALGVDLARLRDGGDPRDLP</sequence>
<name>A0A7K3WJL0_9ACTN</name>
<proteinExistence type="predicted"/>
<dbReference type="AlphaFoldDB" id="A0A7K3WJL0"/>
<reference evidence="1 2" key="1">
    <citation type="submission" date="2020-02" db="EMBL/GenBank/DDBJ databases">
        <title>The whole genome sequence of CPCC 205119.</title>
        <authorList>
            <person name="Jiang Z."/>
        </authorList>
    </citation>
    <scope>NUCLEOTIDE SEQUENCE [LARGE SCALE GENOMIC DNA]</scope>
    <source>
        <strain evidence="1 2">CPCC 205119</strain>
    </source>
</reference>
<gene>
    <name evidence="1" type="ORF">G1H19_22215</name>
</gene>
<dbReference type="Proteomes" id="UP000470470">
    <property type="component" value="Unassembled WGS sequence"/>
</dbReference>